<reference evidence="3" key="1">
    <citation type="journal article" date="2017" name="Plant J.">
        <title>The pomegranate (Punica granatum L.) genome and the genomics of punicalagin biosynthesis.</title>
        <authorList>
            <person name="Qin G."/>
            <person name="Xu C."/>
            <person name="Ming R."/>
            <person name="Tang H."/>
            <person name="Guyot R."/>
            <person name="Kramer E.M."/>
            <person name="Hu Y."/>
            <person name="Yi X."/>
            <person name="Qi Y."/>
            <person name="Xu X."/>
            <person name="Gao Z."/>
            <person name="Pan H."/>
            <person name="Jian J."/>
            <person name="Tian Y."/>
            <person name="Yue Z."/>
            <person name="Xu Y."/>
        </authorList>
    </citation>
    <scope>NUCLEOTIDE SEQUENCE [LARGE SCALE GENOMIC DNA]</scope>
    <source>
        <strain evidence="3">cv. Dabenzi</strain>
    </source>
</reference>
<sequence>MCVYIYMYTDQKQVGRGGSKRFCADGPAAAWALKRCVWQWHDRRATDSGQEKAEAEMGKPNEKRKRQKERREEEAGEERVKGVGVGAMSGHRPPFAALSAGTGLIEDGDGKEEGGGTMQR</sequence>
<dbReference type="AlphaFoldDB" id="A0A218XAL5"/>
<dbReference type="Proteomes" id="UP000197138">
    <property type="component" value="Unassembled WGS sequence"/>
</dbReference>
<feature type="region of interest" description="Disordered" evidence="1">
    <location>
        <begin position="43"/>
        <end position="120"/>
    </location>
</feature>
<protein>
    <submittedName>
        <fullName evidence="2">Uncharacterized protein</fullName>
    </submittedName>
</protein>
<accession>A0A218XAL5</accession>
<evidence type="ECO:0000313" key="2">
    <source>
        <dbReference type="EMBL" id="OWM81974.1"/>
    </source>
</evidence>
<name>A0A218XAL5_PUNGR</name>
<evidence type="ECO:0000313" key="3">
    <source>
        <dbReference type="Proteomes" id="UP000197138"/>
    </source>
</evidence>
<organism evidence="2 3">
    <name type="scientific">Punica granatum</name>
    <name type="common">Pomegranate</name>
    <dbReference type="NCBI Taxonomy" id="22663"/>
    <lineage>
        <taxon>Eukaryota</taxon>
        <taxon>Viridiplantae</taxon>
        <taxon>Streptophyta</taxon>
        <taxon>Embryophyta</taxon>
        <taxon>Tracheophyta</taxon>
        <taxon>Spermatophyta</taxon>
        <taxon>Magnoliopsida</taxon>
        <taxon>eudicotyledons</taxon>
        <taxon>Gunneridae</taxon>
        <taxon>Pentapetalae</taxon>
        <taxon>rosids</taxon>
        <taxon>malvids</taxon>
        <taxon>Myrtales</taxon>
        <taxon>Lythraceae</taxon>
        <taxon>Punica</taxon>
    </lineage>
</organism>
<proteinExistence type="predicted"/>
<feature type="compositionally biased region" description="Basic and acidic residues" evidence="1">
    <location>
        <begin position="69"/>
        <end position="81"/>
    </location>
</feature>
<feature type="compositionally biased region" description="Basic and acidic residues" evidence="1">
    <location>
        <begin position="43"/>
        <end position="61"/>
    </location>
</feature>
<dbReference type="EMBL" id="MTKT01002122">
    <property type="protein sequence ID" value="OWM81974.1"/>
    <property type="molecule type" value="Genomic_DNA"/>
</dbReference>
<comment type="caution">
    <text evidence="2">The sequence shown here is derived from an EMBL/GenBank/DDBJ whole genome shotgun (WGS) entry which is preliminary data.</text>
</comment>
<gene>
    <name evidence="2" type="ORF">CDL15_Pgr027172</name>
</gene>
<evidence type="ECO:0000256" key="1">
    <source>
        <dbReference type="SAM" id="MobiDB-lite"/>
    </source>
</evidence>